<dbReference type="Proteomes" id="UP000036923">
    <property type="component" value="Unassembled WGS sequence"/>
</dbReference>
<dbReference type="RefSeq" id="WP_050753464.1">
    <property type="nucleotide sequence ID" value="NZ_JQKC01000051.1"/>
</dbReference>
<evidence type="ECO:0000313" key="3">
    <source>
        <dbReference type="Proteomes" id="UP000036923"/>
    </source>
</evidence>
<evidence type="ECO:0000259" key="1">
    <source>
        <dbReference type="Pfam" id="PF00498"/>
    </source>
</evidence>
<name>A0A0L6JPI7_9FIRM</name>
<reference evidence="3" key="1">
    <citation type="submission" date="2015-07" db="EMBL/GenBank/DDBJ databases">
        <title>Near-Complete Genome Sequence of the Cellulolytic Bacterium Bacteroides (Pseudobacteroides) cellulosolvens ATCC 35603.</title>
        <authorList>
            <person name="Dassa B."/>
            <person name="Utturkar S.M."/>
            <person name="Klingeman D.M."/>
            <person name="Hurt R.A."/>
            <person name="Keller M."/>
            <person name="Xu J."/>
            <person name="Reddy Y.H.K."/>
            <person name="Borovok I."/>
            <person name="Grinberg I.R."/>
            <person name="Lamed R."/>
            <person name="Zhivin O."/>
            <person name="Bayer E.A."/>
            <person name="Brown S.D."/>
        </authorList>
    </citation>
    <scope>NUCLEOTIDE SEQUENCE [LARGE SCALE GENOMIC DNA]</scope>
    <source>
        <strain evidence="3">DSM 2933</strain>
    </source>
</reference>
<sequence>MKFKLSRCINGHMFNPSQYNGKCPFCGAFCGDMPNIQITKFTDLKMYGSTADLEEPIVGWLVCIMGVNFGKDYRIRCKKNLIGQSENMDISIEDDIGIGRKLYASISFDQENVSYIFTPEVAGTILHNAELASAPRELNYFDVLQIGMSKFIFVPLCSPSFYWKDWGKIHDANHDICTLSPFQRVNGWLVSIGGECPIGRDYRIINNKNFIGRSEEMDISIKDDKAIKRYYHASITFDQKERIFMVAPKNGHVWLNNKAVSTPKEIHIMDILQIGNSKFLFYSLSSTHFSWD</sequence>
<dbReference type="CDD" id="cd00060">
    <property type="entry name" value="FHA"/>
    <property type="match status" value="2"/>
</dbReference>
<dbReference type="InterPro" id="IPR008984">
    <property type="entry name" value="SMAD_FHA_dom_sf"/>
</dbReference>
<gene>
    <name evidence="2" type="ORF">Bccel_2901</name>
</gene>
<comment type="caution">
    <text evidence="2">The sequence shown here is derived from an EMBL/GenBank/DDBJ whole genome shotgun (WGS) entry which is preliminary data.</text>
</comment>
<organism evidence="2 3">
    <name type="scientific">Pseudobacteroides cellulosolvens ATCC 35603 = DSM 2933</name>
    <dbReference type="NCBI Taxonomy" id="398512"/>
    <lineage>
        <taxon>Bacteria</taxon>
        <taxon>Bacillati</taxon>
        <taxon>Bacillota</taxon>
        <taxon>Clostridia</taxon>
        <taxon>Eubacteriales</taxon>
        <taxon>Oscillospiraceae</taxon>
        <taxon>Pseudobacteroides</taxon>
    </lineage>
</organism>
<accession>A0A0L6JPI7</accession>
<dbReference type="OrthoDB" id="370565at2"/>
<dbReference type="EMBL" id="LGTC01000001">
    <property type="protein sequence ID" value="KNY27630.1"/>
    <property type="molecule type" value="Genomic_DNA"/>
</dbReference>
<dbReference type="AlphaFoldDB" id="A0A0L6JPI7"/>
<proteinExistence type="predicted"/>
<evidence type="ECO:0000313" key="2">
    <source>
        <dbReference type="EMBL" id="KNY27630.1"/>
    </source>
</evidence>
<keyword evidence="3" id="KW-1185">Reference proteome</keyword>
<dbReference type="InterPro" id="IPR000253">
    <property type="entry name" value="FHA_dom"/>
</dbReference>
<dbReference type="eggNOG" id="COG1716">
    <property type="taxonomic scope" value="Bacteria"/>
</dbReference>
<protein>
    <submittedName>
        <fullName evidence="2">Forkhead-associated protein</fullName>
    </submittedName>
</protein>
<dbReference type="Pfam" id="PF00498">
    <property type="entry name" value="FHA"/>
    <property type="match status" value="1"/>
</dbReference>
<dbReference type="SUPFAM" id="SSF49879">
    <property type="entry name" value="SMAD/FHA domain"/>
    <property type="match status" value="2"/>
</dbReference>
<dbReference type="STRING" id="398512.Bccel_2901"/>
<feature type="domain" description="FHA" evidence="1">
    <location>
        <begin position="211"/>
        <end position="275"/>
    </location>
</feature>
<dbReference type="Gene3D" id="2.60.200.20">
    <property type="match status" value="2"/>
</dbReference>